<reference evidence="1 2" key="1">
    <citation type="submission" date="2015-08" db="EMBL/GenBank/DDBJ databases">
        <title>Next Generation Sequencing and Analysis of the Genome of Puccinia sorghi L Schw, the Causal Agent of Maize Common Rust.</title>
        <authorList>
            <person name="Rochi L."/>
            <person name="Burguener G."/>
            <person name="Darino M."/>
            <person name="Turjanski A."/>
            <person name="Kreff E."/>
            <person name="Dieguez M.J."/>
            <person name="Sacco F."/>
        </authorList>
    </citation>
    <scope>NUCLEOTIDE SEQUENCE [LARGE SCALE GENOMIC DNA]</scope>
    <source>
        <strain evidence="1 2">RO10H11247</strain>
    </source>
</reference>
<dbReference type="EMBL" id="LAVV01011626">
    <property type="protein sequence ID" value="KNZ47552.1"/>
    <property type="molecule type" value="Genomic_DNA"/>
</dbReference>
<evidence type="ECO:0000313" key="1">
    <source>
        <dbReference type="EMBL" id="KNZ47552.1"/>
    </source>
</evidence>
<comment type="caution">
    <text evidence="1">The sequence shown here is derived from an EMBL/GenBank/DDBJ whole genome shotgun (WGS) entry which is preliminary data.</text>
</comment>
<evidence type="ECO:0000313" key="2">
    <source>
        <dbReference type="Proteomes" id="UP000037035"/>
    </source>
</evidence>
<dbReference type="Proteomes" id="UP000037035">
    <property type="component" value="Unassembled WGS sequence"/>
</dbReference>
<dbReference type="OrthoDB" id="2496461at2759"/>
<proteinExistence type="predicted"/>
<dbReference type="AlphaFoldDB" id="A0A0L6UH13"/>
<protein>
    <submittedName>
        <fullName evidence="1">Uncharacterized protein</fullName>
    </submittedName>
</protein>
<accession>A0A0L6UH13</accession>
<feature type="non-terminal residue" evidence="1">
    <location>
        <position position="1"/>
    </location>
</feature>
<dbReference type="VEuPathDB" id="FungiDB:VP01_6316g1"/>
<keyword evidence="2" id="KW-1185">Reference proteome</keyword>
<gene>
    <name evidence="1" type="ORF">VP01_6316g1</name>
</gene>
<sequence>SNYFIPKNSQKKLVWKAVTSRQYFKFDFKPRSTSFSDFQQMVAAKCNSQFTGAGALIWDTIETVSPPIEWSVYLLWSPSLPEFNKSANYLLSDVASFNQWIDSATGLGKDNVYCGLKLQMEDHGAMEKQAAVAVEVQNHLSTVEATRQASSSRHRNCDGSDEPDLGVFEDTVILHMEKIYSKHPPNLKYNRDFPVYIDPQNPNHYFPLTVGTPGFGANEVSVFSLPSSVKFLSLSSKKRKTTQLFGSNEVVHFLGTLLGNKAEGGSLAQSDGNQSSTAPLETDAIGNVATQLFTRKFIKAPFWAQFTNNINPGSDSEDQITPSHPVIPPTKSNQNRRYGIFNHQKGNKGCRTNCQRATMQSQAVIVQTEIKSTNIQQKQIDREMSQ</sequence>
<name>A0A0L6UH13_9BASI</name>
<organism evidence="1 2">
    <name type="scientific">Puccinia sorghi</name>
    <dbReference type="NCBI Taxonomy" id="27349"/>
    <lineage>
        <taxon>Eukaryota</taxon>
        <taxon>Fungi</taxon>
        <taxon>Dikarya</taxon>
        <taxon>Basidiomycota</taxon>
        <taxon>Pucciniomycotina</taxon>
        <taxon>Pucciniomycetes</taxon>
        <taxon>Pucciniales</taxon>
        <taxon>Pucciniaceae</taxon>
        <taxon>Puccinia</taxon>
    </lineage>
</organism>